<dbReference type="InterPro" id="IPR003593">
    <property type="entry name" value="AAA+_ATPase"/>
</dbReference>
<dbReference type="Proteomes" id="UP000887566">
    <property type="component" value="Unplaced"/>
</dbReference>
<dbReference type="FunFam" id="3.40.50.300:FF:000152">
    <property type="entry name" value="ATP-binding cassette, sub-family E, member 1"/>
    <property type="match status" value="1"/>
</dbReference>
<protein>
    <submittedName>
        <fullName evidence="6">ATP-binding cassette sub-family E member 1</fullName>
    </submittedName>
</protein>
<dbReference type="FunFam" id="3.40.50.300:FF:001546">
    <property type="entry name" value="RNase L inhibitor homolog"/>
    <property type="match status" value="1"/>
</dbReference>
<dbReference type="PROSITE" id="PS50893">
    <property type="entry name" value="ABC_TRANSPORTER_2"/>
    <property type="match status" value="2"/>
</dbReference>
<feature type="domain" description="4Fe-4S ferredoxin-type" evidence="4">
    <location>
        <begin position="17"/>
        <end position="42"/>
    </location>
</feature>
<dbReference type="PRINTS" id="PR01868">
    <property type="entry name" value="ABCEFAMILY"/>
</dbReference>
<evidence type="ECO:0000313" key="5">
    <source>
        <dbReference type="Proteomes" id="UP000887566"/>
    </source>
</evidence>
<keyword evidence="5" id="KW-1185">Reference proteome</keyword>
<dbReference type="PROSITE" id="PS00211">
    <property type="entry name" value="ABC_TRANSPORTER_1"/>
    <property type="match status" value="1"/>
</dbReference>
<dbReference type="Pfam" id="PF04068">
    <property type="entry name" value="Fer4_RLI"/>
    <property type="match status" value="1"/>
</dbReference>
<name>A0A914W749_9BILA</name>
<evidence type="ECO:0000256" key="1">
    <source>
        <dbReference type="ARBA" id="ARBA00022741"/>
    </source>
</evidence>
<dbReference type="InterPro" id="IPR003439">
    <property type="entry name" value="ABC_transporter-like_ATP-bd"/>
</dbReference>
<dbReference type="SMART" id="SM00382">
    <property type="entry name" value="AAA"/>
    <property type="match status" value="2"/>
</dbReference>
<dbReference type="GO" id="GO:0005524">
    <property type="term" value="F:ATP binding"/>
    <property type="evidence" value="ECO:0007669"/>
    <property type="project" value="UniProtKB-KW"/>
</dbReference>
<evidence type="ECO:0000313" key="6">
    <source>
        <dbReference type="WBParaSite" id="PSAMB.scaffold3310size18812.g21009.t1"/>
    </source>
</evidence>
<feature type="domain" description="4Fe-4S ferredoxin-type" evidence="4">
    <location>
        <begin position="56"/>
        <end position="85"/>
    </location>
</feature>
<dbReference type="WBParaSite" id="PSAMB.scaffold3310size18812.g21009.t1">
    <property type="protein sequence ID" value="PSAMB.scaffold3310size18812.g21009.t1"/>
    <property type="gene ID" value="PSAMB.scaffold3310size18812.g21009"/>
</dbReference>
<dbReference type="InterPro" id="IPR027417">
    <property type="entry name" value="P-loop_NTPase"/>
</dbReference>
<dbReference type="NCBIfam" id="NF009945">
    <property type="entry name" value="PRK13409.1"/>
    <property type="match status" value="1"/>
</dbReference>
<keyword evidence="1" id="KW-0547">Nucleotide-binding</keyword>
<dbReference type="InterPro" id="IPR017896">
    <property type="entry name" value="4Fe4S_Fe-S-bd"/>
</dbReference>
<organism evidence="5 6">
    <name type="scientific">Plectus sambesii</name>
    <dbReference type="NCBI Taxonomy" id="2011161"/>
    <lineage>
        <taxon>Eukaryota</taxon>
        <taxon>Metazoa</taxon>
        <taxon>Ecdysozoa</taxon>
        <taxon>Nematoda</taxon>
        <taxon>Chromadorea</taxon>
        <taxon>Plectida</taxon>
        <taxon>Plectina</taxon>
        <taxon>Plectoidea</taxon>
        <taxon>Plectidae</taxon>
        <taxon>Plectus</taxon>
    </lineage>
</organism>
<dbReference type="PROSITE" id="PS51379">
    <property type="entry name" value="4FE4S_FER_2"/>
    <property type="match status" value="2"/>
</dbReference>
<reference evidence="6" key="1">
    <citation type="submission" date="2022-11" db="UniProtKB">
        <authorList>
            <consortium name="WormBaseParasite"/>
        </authorList>
    </citation>
    <scope>IDENTIFICATION</scope>
</reference>
<dbReference type="Pfam" id="PF00005">
    <property type="entry name" value="ABC_tran"/>
    <property type="match status" value="2"/>
</dbReference>
<proteinExistence type="predicted"/>
<dbReference type="GO" id="GO:0016887">
    <property type="term" value="F:ATP hydrolysis activity"/>
    <property type="evidence" value="ECO:0007669"/>
    <property type="project" value="InterPro"/>
</dbReference>
<feature type="domain" description="ABC transporter" evidence="3">
    <location>
        <begin position="80"/>
        <end position="326"/>
    </location>
</feature>
<keyword evidence="2" id="KW-0067">ATP-binding</keyword>
<dbReference type="InterPro" id="IPR017871">
    <property type="entry name" value="ABC_transporter-like_CS"/>
</dbReference>
<dbReference type="InterPro" id="IPR007209">
    <property type="entry name" value="RNaseL-inhib-like_metal-bd_dom"/>
</dbReference>
<dbReference type="Gene3D" id="3.40.50.300">
    <property type="entry name" value="P-loop containing nucleotide triphosphate hydrolases"/>
    <property type="match status" value="2"/>
</dbReference>
<dbReference type="AlphaFoldDB" id="A0A914W749"/>
<sequence length="616" mass="69057">MAAAAGLIQLNQRSTYRIAIVNADRCKPKNCGQPCRKVCPVNQQGKQCINVNANSIVAKISEVTCTGCGICPKRCPYNAISIINLPSELTAKVVHRHGENSFRLHRLPQPRRAKVLGLVGTNGIGKTTALKILSGKIKPNLGQYLNPPEWRGIFENFRGSELQNYFRKIADGKLTVVAKPQYVDQIPQALTGTVKERFDASTDNSQRIQEIVETFDLLHLMDRDVRCLSGGELQRFAIAVTCVKQADVYMFDEPSSYLDVKQRIKAATAIRSLVTDDNYVIVVEHDLAVLDFLSDQICCFYGQASAYGVVTLPFGVREGINAFLAGFIPQENMRFREEPLIFEPATDDSSVQHNDGGFNYNYPNMRKVFGDFELTVEAGYFRTSQIVVLMGENGTGKTTFIRLLAGKINPDNQDQPRLNLTVSYKPQKLSPKNIAGTVRYLLQTTILDQFIHPHFRSEVMKPLAIDDLLDLQVAQLSGGELQRVALVLCLGKPADLYLIDEPSAYLDSEQRIHTMKIIKRFIFNSKASAFVVEHDLIMAAYLADRMIVFEGNPGISATARRQCSMAEGMNDFLRHLDITVRRDPTNMRPRINKYKSSRHMEQKIAGVFFASQPCKY</sequence>
<feature type="domain" description="ABC transporter" evidence="3">
    <location>
        <begin position="360"/>
        <end position="576"/>
    </location>
</feature>
<dbReference type="SUPFAM" id="SSF52540">
    <property type="entry name" value="P-loop containing nucleoside triphosphate hydrolases"/>
    <property type="match status" value="2"/>
</dbReference>
<evidence type="ECO:0000259" key="3">
    <source>
        <dbReference type="PROSITE" id="PS50893"/>
    </source>
</evidence>
<dbReference type="SUPFAM" id="SSF54862">
    <property type="entry name" value="4Fe-4S ferredoxins"/>
    <property type="match status" value="1"/>
</dbReference>
<evidence type="ECO:0000256" key="2">
    <source>
        <dbReference type="ARBA" id="ARBA00022840"/>
    </source>
</evidence>
<accession>A0A914W749</accession>
<dbReference type="PANTHER" id="PTHR19248">
    <property type="entry name" value="ATP-BINDING TRANSPORT PROTEIN-RELATED"/>
    <property type="match status" value="1"/>
</dbReference>
<evidence type="ECO:0000259" key="4">
    <source>
        <dbReference type="PROSITE" id="PS51379"/>
    </source>
</evidence>
<dbReference type="InterPro" id="IPR013283">
    <property type="entry name" value="RLI1"/>
</dbReference>